<keyword evidence="8" id="KW-1003">Cell membrane</keyword>
<keyword evidence="24" id="KW-1133">Transmembrane helix</keyword>
<keyword evidence="13" id="KW-0430">Lectin</keyword>
<feature type="domain" description="Glycosyl transferase family 51" evidence="26">
    <location>
        <begin position="186"/>
        <end position="345"/>
    </location>
</feature>
<evidence type="ECO:0000256" key="6">
    <source>
        <dbReference type="ARBA" id="ARBA00012448"/>
    </source>
</evidence>
<dbReference type="Pfam" id="PF00905">
    <property type="entry name" value="Transpeptidase"/>
    <property type="match status" value="1"/>
</dbReference>
<comment type="pathway">
    <text evidence="2">Cell wall biogenesis; peptidoglycan biosynthesis.</text>
</comment>
<keyword evidence="18" id="KW-0961">Cell wall biogenesis/degradation</keyword>
<evidence type="ECO:0000256" key="1">
    <source>
        <dbReference type="ARBA" id="ARBA00004167"/>
    </source>
</evidence>
<comment type="similarity">
    <text evidence="3">In the C-terminal section; belongs to the transpeptidase family.</text>
</comment>
<dbReference type="GO" id="GO:0008658">
    <property type="term" value="F:penicillin binding"/>
    <property type="evidence" value="ECO:0007669"/>
    <property type="project" value="InterPro"/>
</dbReference>
<evidence type="ECO:0000256" key="14">
    <source>
        <dbReference type="ARBA" id="ARBA00022801"/>
    </source>
</evidence>
<evidence type="ECO:0000256" key="11">
    <source>
        <dbReference type="ARBA" id="ARBA00022676"/>
    </source>
</evidence>
<dbReference type="GO" id="GO:0008955">
    <property type="term" value="F:peptidoglycan glycosyltransferase activity"/>
    <property type="evidence" value="ECO:0007669"/>
    <property type="project" value="UniProtKB-EC"/>
</dbReference>
<keyword evidence="9" id="KW-0121">Carboxypeptidase</keyword>
<comment type="similarity">
    <text evidence="4">In the N-terminal section; belongs to the glycosyltransferase 51 family.</text>
</comment>
<feature type="region of interest" description="Disordered" evidence="23">
    <location>
        <begin position="1"/>
        <end position="32"/>
    </location>
</feature>
<evidence type="ECO:0000256" key="3">
    <source>
        <dbReference type="ARBA" id="ARBA00007090"/>
    </source>
</evidence>
<dbReference type="SUPFAM" id="SSF56601">
    <property type="entry name" value="beta-lactamase/transpeptidase-like"/>
    <property type="match status" value="1"/>
</dbReference>
<evidence type="ECO:0000256" key="2">
    <source>
        <dbReference type="ARBA" id="ARBA00004752"/>
    </source>
</evidence>
<gene>
    <name evidence="27" type="ORF">CU103_08060</name>
</gene>
<dbReference type="GO" id="GO:0071555">
    <property type="term" value="P:cell wall organization"/>
    <property type="evidence" value="ECO:0007669"/>
    <property type="project" value="UniProtKB-KW"/>
</dbReference>
<evidence type="ECO:0000256" key="4">
    <source>
        <dbReference type="ARBA" id="ARBA00007739"/>
    </source>
</evidence>
<evidence type="ECO:0000256" key="23">
    <source>
        <dbReference type="SAM" id="MobiDB-lite"/>
    </source>
</evidence>
<feature type="compositionally biased region" description="Polar residues" evidence="23">
    <location>
        <begin position="1"/>
        <end position="11"/>
    </location>
</feature>
<dbReference type="InterPro" id="IPR012338">
    <property type="entry name" value="Beta-lactam/transpept-like"/>
</dbReference>
<dbReference type="EMBL" id="PGGM01000003">
    <property type="protein sequence ID" value="PSH64991.1"/>
    <property type="molecule type" value="Genomic_DNA"/>
</dbReference>
<keyword evidence="24" id="KW-0472">Membrane</keyword>
<evidence type="ECO:0000256" key="21">
    <source>
        <dbReference type="ARBA" id="ARBA00044770"/>
    </source>
</evidence>
<dbReference type="InterPro" id="IPR012413">
    <property type="entry name" value="BA14K"/>
</dbReference>
<feature type="domain" description="Penicillin-binding protein transpeptidase" evidence="25">
    <location>
        <begin position="437"/>
        <end position="694"/>
    </location>
</feature>
<dbReference type="GO" id="GO:0030246">
    <property type="term" value="F:carbohydrate binding"/>
    <property type="evidence" value="ECO:0007669"/>
    <property type="project" value="UniProtKB-KW"/>
</dbReference>
<evidence type="ECO:0000313" key="27">
    <source>
        <dbReference type="EMBL" id="PSH64991.1"/>
    </source>
</evidence>
<dbReference type="Pfam" id="PF07886">
    <property type="entry name" value="BA14K"/>
    <property type="match status" value="1"/>
</dbReference>
<evidence type="ECO:0000256" key="13">
    <source>
        <dbReference type="ARBA" id="ARBA00022734"/>
    </source>
</evidence>
<dbReference type="AlphaFoldDB" id="A0A2P7BER2"/>
<dbReference type="SUPFAM" id="SSF53955">
    <property type="entry name" value="Lysozyme-like"/>
    <property type="match status" value="1"/>
</dbReference>
<evidence type="ECO:0000256" key="9">
    <source>
        <dbReference type="ARBA" id="ARBA00022645"/>
    </source>
</evidence>
<evidence type="ECO:0000313" key="28">
    <source>
        <dbReference type="Proteomes" id="UP000241764"/>
    </source>
</evidence>
<keyword evidence="16" id="KW-0573">Peptidoglycan synthesis</keyword>
<dbReference type="InterPro" id="IPR050396">
    <property type="entry name" value="Glycosyltr_51/Transpeptidase"/>
</dbReference>
<organism evidence="27 28">
    <name type="scientific">Phyllobacterium sophorae</name>
    <dbReference type="NCBI Taxonomy" id="1520277"/>
    <lineage>
        <taxon>Bacteria</taxon>
        <taxon>Pseudomonadati</taxon>
        <taxon>Pseudomonadota</taxon>
        <taxon>Alphaproteobacteria</taxon>
        <taxon>Hyphomicrobiales</taxon>
        <taxon>Phyllobacteriaceae</taxon>
        <taxon>Phyllobacterium</taxon>
    </lineage>
</organism>
<evidence type="ECO:0000256" key="7">
    <source>
        <dbReference type="ARBA" id="ARBA00020552"/>
    </source>
</evidence>
<feature type="compositionally biased region" description="Basic and acidic residues" evidence="23">
    <location>
        <begin position="12"/>
        <end position="29"/>
    </location>
</feature>
<sequence length="759" mass="81931">MEESPTVSDGTARTEGHDEPRSHETRDAASDGAAFARTRTALTALGRALRYDLSIASRLAAKKLRAAGSGALLRIRDIDLQAAKTRAAEAAARSAAVWSRVKLWHFRSTDKRAVGEKQFRWRALGLLSAATAGACLVFIVILFAWALSDVPWEEIAEGSLKPVVLLETVDGKPLVRQGPIQGPFAAREEFPRHLIDAVLTSEDRRFYDHSGIDLKGILRASFRNVRAGEVVQGGSTITQQLIKILYLEQDRTWKRKIQEAVIAFWLERKLGKDEILTRYLNNIYLGAGATGVPAASRIYFDKEVRDLTLGESAMLAGIIRAPSQLNPIRNPEGARRQASLVLDAMVKRGKSTADQAKVATAKFAELHPAKPAARSGGWFSDWVMQEARELAGPYRGTIKIRTTMVPRLQVIAEKVVAEALKQEGAAAGASQAALIAMTPEGAVVAMVGGSDYAKSPFNRATTAMRQPGSAFKLFVYYAALKAGLTPGDWIEDAPIELNGWSPENYGGGYRGRVTIAEAFARSLNAATAALAMEIGIDQVIAAARELGIDAKLAQTPSLALGSSEVNLLDLTGAYASIRTGIAPVEPWGVVSFHADGQRAFRVGPPKQPTADIRQYQPDMVALLRLVVERGTGREADLGALSAGKTGTSQNHRDAWFVGFTEPLVVGVWVGNDDEAPMNEVTGGRLPARIWRNFMRAAAAEPADSARDSATNVTVDGSSADGAEAAATCNFRACASAYRSFRLADCTFQPYRGPRRFCEK</sequence>
<proteinExistence type="inferred from homology"/>
<dbReference type="GO" id="GO:0009252">
    <property type="term" value="P:peptidoglycan biosynthetic process"/>
    <property type="evidence" value="ECO:0007669"/>
    <property type="project" value="UniProtKB-UniPathway"/>
</dbReference>
<keyword evidence="28" id="KW-1185">Reference proteome</keyword>
<dbReference type="Pfam" id="PF00912">
    <property type="entry name" value="Transgly"/>
    <property type="match status" value="1"/>
</dbReference>
<dbReference type="GO" id="GO:0009002">
    <property type="term" value="F:serine-type D-Ala-D-Ala carboxypeptidase activity"/>
    <property type="evidence" value="ECO:0007669"/>
    <property type="project" value="UniProtKB-EC"/>
</dbReference>
<evidence type="ECO:0000256" key="10">
    <source>
        <dbReference type="ARBA" id="ARBA00022670"/>
    </source>
</evidence>
<dbReference type="PANTHER" id="PTHR32282">
    <property type="entry name" value="BINDING PROTEIN TRANSPEPTIDASE, PUTATIVE-RELATED"/>
    <property type="match status" value="1"/>
</dbReference>
<dbReference type="GO" id="GO:0006508">
    <property type="term" value="P:proteolysis"/>
    <property type="evidence" value="ECO:0007669"/>
    <property type="project" value="UniProtKB-KW"/>
</dbReference>
<dbReference type="EC" id="2.4.99.28" evidence="21"/>
<evidence type="ECO:0000256" key="5">
    <source>
        <dbReference type="ARBA" id="ARBA00010270"/>
    </source>
</evidence>
<reference evidence="28" key="1">
    <citation type="submission" date="2017-11" db="EMBL/GenBank/DDBJ databases">
        <authorList>
            <person name="Kuznetsova I."/>
            <person name="Sazanova A."/>
            <person name="Chirak E."/>
            <person name="Safronova V."/>
            <person name="Willems A."/>
        </authorList>
    </citation>
    <scope>NUCLEOTIDE SEQUENCE [LARGE SCALE GENOMIC DNA]</scope>
    <source>
        <strain evidence="28">CCBAU 03422</strain>
    </source>
</reference>
<keyword evidence="17" id="KW-0511">Multifunctional enzyme</keyword>
<comment type="subcellular location">
    <subcellularLocation>
        <location evidence="1">Membrane</location>
        <topology evidence="1">Single-pass membrane protein</topology>
    </subcellularLocation>
</comment>
<comment type="similarity">
    <text evidence="5">Belongs to the BA14k family.</text>
</comment>
<dbReference type="GO" id="GO:0008360">
    <property type="term" value="P:regulation of cell shape"/>
    <property type="evidence" value="ECO:0007669"/>
    <property type="project" value="UniProtKB-KW"/>
</dbReference>
<dbReference type="Proteomes" id="UP000241764">
    <property type="component" value="Unassembled WGS sequence"/>
</dbReference>
<dbReference type="EC" id="3.4.16.4" evidence="6"/>
<dbReference type="UniPathway" id="UPA00219"/>
<dbReference type="InterPro" id="IPR023346">
    <property type="entry name" value="Lysozyme-like_dom_sf"/>
</dbReference>
<evidence type="ECO:0000256" key="22">
    <source>
        <dbReference type="ARBA" id="ARBA00049902"/>
    </source>
</evidence>
<evidence type="ECO:0000256" key="16">
    <source>
        <dbReference type="ARBA" id="ARBA00022984"/>
    </source>
</evidence>
<dbReference type="PANTHER" id="PTHR32282:SF33">
    <property type="entry name" value="PEPTIDOGLYCAN GLYCOSYLTRANSFERASE"/>
    <property type="match status" value="1"/>
</dbReference>
<keyword evidence="14" id="KW-0378">Hydrolase</keyword>
<evidence type="ECO:0000256" key="15">
    <source>
        <dbReference type="ARBA" id="ARBA00022960"/>
    </source>
</evidence>
<feature type="transmembrane region" description="Helical" evidence="24">
    <location>
        <begin position="121"/>
        <end position="147"/>
    </location>
</feature>
<dbReference type="OrthoDB" id="9766909at2"/>
<dbReference type="InterPro" id="IPR001264">
    <property type="entry name" value="Glyco_trans_51"/>
</dbReference>
<evidence type="ECO:0000256" key="12">
    <source>
        <dbReference type="ARBA" id="ARBA00022679"/>
    </source>
</evidence>
<name>A0A2P7BER2_9HYPH</name>
<dbReference type="RefSeq" id="WP_106663406.1">
    <property type="nucleotide sequence ID" value="NZ_PGGM01000003.1"/>
</dbReference>
<dbReference type="InterPro" id="IPR036950">
    <property type="entry name" value="PBP_transglycosylase"/>
</dbReference>
<evidence type="ECO:0000256" key="18">
    <source>
        <dbReference type="ARBA" id="ARBA00023316"/>
    </source>
</evidence>
<evidence type="ECO:0000256" key="17">
    <source>
        <dbReference type="ARBA" id="ARBA00023268"/>
    </source>
</evidence>
<keyword evidence="15" id="KW-0133">Cell shape</keyword>
<keyword evidence="12" id="KW-0808">Transferase</keyword>
<dbReference type="NCBIfam" id="TIGR02074">
    <property type="entry name" value="PBP_1a_fam"/>
    <property type="match status" value="1"/>
</dbReference>
<keyword evidence="24" id="KW-0812">Transmembrane</keyword>
<evidence type="ECO:0000256" key="19">
    <source>
        <dbReference type="ARBA" id="ARBA00025321"/>
    </source>
</evidence>
<evidence type="ECO:0000256" key="20">
    <source>
        <dbReference type="ARBA" id="ARBA00034000"/>
    </source>
</evidence>
<dbReference type="GO" id="GO:0016020">
    <property type="term" value="C:membrane"/>
    <property type="evidence" value="ECO:0007669"/>
    <property type="project" value="UniProtKB-SubCell"/>
</dbReference>
<keyword evidence="10" id="KW-0645">Protease</keyword>
<evidence type="ECO:0000259" key="26">
    <source>
        <dbReference type="Pfam" id="PF00912"/>
    </source>
</evidence>
<evidence type="ECO:0000256" key="24">
    <source>
        <dbReference type="SAM" id="Phobius"/>
    </source>
</evidence>
<dbReference type="GO" id="GO:0030288">
    <property type="term" value="C:outer membrane-bounded periplasmic space"/>
    <property type="evidence" value="ECO:0007669"/>
    <property type="project" value="TreeGrafter"/>
</dbReference>
<dbReference type="FunFam" id="1.10.3810.10:FF:000001">
    <property type="entry name" value="Penicillin-binding protein 1A"/>
    <property type="match status" value="1"/>
</dbReference>
<dbReference type="Gene3D" id="3.40.710.10">
    <property type="entry name" value="DD-peptidase/beta-lactamase superfamily"/>
    <property type="match status" value="1"/>
</dbReference>
<comment type="caution">
    <text evidence="27">The sequence shown here is derived from an EMBL/GenBank/DDBJ whole genome shotgun (WGS) entry which is preliminary data.</text>
</comment>
<comment type="function">
    <text evidence="19">Has immunoglobulin-binding and hemagglutination properties, and can bind to mannose. Essential for virulence. May be involved in LPS biosynthesis or polysaccharide transport.</text>
</comment>
<evidence type="ECO:0000256" key="8">
    <source>
        <dbReference type="ARBA" id="ARBA00022475"/>
    </source>
</evidence>
<dbReference type="Gene3D" id="1.10.3810.10">
    <property type="entry name" value="Biosynthetic peptidoglycan transglycosylase-like"/>
    <property type="match status" value="1"/>
</dbReference>
<keyword evidence="11" id="KW-0328">Glycosyltransferase</keyword>
<accession>A0A2P7BER2</accession>
<comment type="catalytic activity">
    <reaction evidence="22">
        <text>[GlcNAc-(1-&gt;4)-Mur2Ac(oyl-L-Ala-gamma-D-Glu-L-Lys-D-Ala-D-Ala)](n)-di-trans,octa-cis-undecaprenyl diphosphate + beta-D-GlcNAc-(1-&gt;4)-Mur2Ac(oyl-L-Ala-gamma-D-Glu-L-Lys-D-Ala-D-Ala)-di-trans,octa-cis-undecaprenyl diphosphate = [GlcNAc-(1-&gt;4)-Mur2Ac(oyl-L-Ala-gamma-D-Glu-L-Lys-D-Ala-D-Ala)](n+1)-di-trans,octa-cis-undecaprenyl diphosphate + di-trans,octa-cis-undecaprenyl diphosphate + H(+)</text>
        <dbReference type="Rhea" id="RHEA:23708"/>
        <dbReference type="Rhea" id="RHEA-COMP:9602"/>
        <dbReference type="Rhea" id="RHEA-COMP:9603"/>
        <dbReference type="ChEBI" id="CHEBI:15378"/>
        <dbReference type="ChEBI" id="CHEBI:58405"/>
        <dbReference type="ChEBI" id="CHEBI:60033"/>
        <dbReference type="ChEBI" id="CHEBI:78435"/>
        <dbReference type="EC" id="2.4.99.28"/>
    </reaction>
</comment>
<protein>
    <recommendedName>
        <fullName evidence="7">Lectin-like protein BA14k</fullName>
        <ecNumber evidence="21">2.4.99.28</ecNumber>
        <ecNumber evidence="6">3.4.16.4</ecNumber>
    </recommendedName>
</protein>
<comment type="catalytic activity">
    <reaction evidence="20">
        <text>Preferential cleavage: (Ac)2-L-Lys-D-Ala-|-D-Ala. Also transpeptidation of peptidyl-alanyl moieties that are N-acyl substituents of D-alanine.</text>
        <dbReference type="EC" id="3.4.16.4"/>
    </reaction>
</comment>
<evidence type="ECO:0000259" key="25">
    <source>
        <dbReference type="Pfam" id="PF00905"/>
    </source>
</evidence>
<dbReference type="InterPro" id="IPR001460">
    <property type="entry name" value="PCN-bd_Tpept"/>
</dbReference>